<dbReference type="EMBL" id="BGZK01000304">
    <property type="protein sequence ID" value="GBP35486.1"/>
    <property type="molecule type" value="Genomic_DNA"/>
</dbReference>
<dbReference type="AlphaFoldDB" id="A0A4C1V9X8"/>
<feature type="compositionally biased region" description="Basic and acidic residues" evidence="1">
    <location>
        <begin position="46"/>
        <end position="57"/>
    </location>
</feature>
<evidence type="ECO:0000313" key="3">
    <source>
        <dbReference type="Proteomes" id="UP000299102"/>
    </source>
</evidence>
<proteinExistence type="predicted"/>
<dbReference type="Proteomes" id="UP000299102">
    <property type="component" value="Unassembled WGS sequence"/>
</dbReference>
<reference evidence="2 3" key="1">
    <citation type="journal article" date="2019" name="Commun. Biol.">
        <title>The bagworm genome reveals a unique fibroin gene that provides high tensile strength.</title>
        <authorList>
            <person name="Kono N."/>
            <person name="Nakamura H."/>
            <person name="Ohtoshi R."/>
            <person name="Tomita M."/>
            <person name="Numata K."/>
            <person name="Arakawa K."/>
        </authorList>
    </citation>
    <scope>NUCLEOTIDE SEQUENCE [LARGE SCALE GENOMIC DNA]</scope>
</reference>
<keyword evidence="3" id="KW-1185">Reference proteome</keyword>
<evidence type="ECO:0000256" key="1">
    <source>
        <dbReference type="SAM" id="MobiDB-lite"/>
    </source>
</evidence>
<accession>A0A4C1V9X8</accession>
<sequence length="133" mass="14792">MIGKLDSESKTKYANDFVRESRIIESRLRQIGGCVQSVINNRITARPRDTSRGRRVAEGGAAPPNHDRTSRFNTSISSSADSAAEDQMETRVPARDESAPQRARETGMRIQGRMRQNPFAAPQQIERDFSATG</sequence>
<name>A0A4C1V9X8_EUMVA</name>
<gene>
    <name evidence="2" type="ORF">EVAR_19996_1</name>
</gene>
<comment type="caution">
    <text evidence="2">The sequence shown here is derived from an EMBL/GenBank/DDBJ whole genome shotgun (WGS) entry which is preliminary data.</text>
</comment>
<feature type="region of interest" description="Disordered" evidence="1">
    <location>
        <begin position="45"/>
        <end position="133"/>
    </location>
</feature>
<feature type="compositionally biased region" description="Basic and acidic residues" evidence="1">
    <location>
        <begin position="88"/>
        <end position="107"/>
    </location>
</feature>
<protein>
    <submittedName>
        <fullName evidence="2">Uncharacterized protein</fullName>
    </submittedName>
</protein>
<evidence type="ECO:0000313" key="2">
    <source>
        <dbReference type="EMBL" id="GBP35486.1"/>
    </source>
</evidence>
<organism evidence="2 3">
    <name type="scientific">Eumeta variegata</name>
    <name type="common">Bagworm moth</name>
    <name type="synonym">Eumeta japonica</name>
    <dbReference type="NCBI Taxonomy" id="151549"/>
    <lineage>
        <taxon>Eukaryota</taxon>
        <taxon>Metazoa</taxon>
        <taxon>Ecdysozoa</taxon>
        <taxon>Arthropoda</taxon>
        <taxon>Hexapoda</taxon>
        <taxon>Insecta</taxon>
        <taxon>Pterygota</taxon>
        <taxon>Neoptera</taxon>
        <taxon>Endopterygota</taxon>
        <taxon>Lepidoptera</taxon>
        <taxon>Glossata</taxon>
        <taxon>Ditrysia</taxon>
        <taxon>Tineoidea</taxon>
        <taxon>Psychidae</taxon>
        <taxon>Oiketicinae</taxon>
        <taxon>Eumeta</taxon>
    </lineage>
</organism>